<dbReference type="Proteomes" id="UP000830167">
    <property type="component" value="Chromosome"/>
</dbReference>
<dbReference type="InterPro" id="IPR051402">
    <property type="entry name" value="KPR-Related"/>
</dbReference>
<dbReference type="RefSeq" id="WP_347436150.1">
    <property type="nucleotide sequence ID" value="NZ_CP089291.1"/>
</dbReference>
<dbReference type="InterPro" id="IPR008927">
    <property type="entry name" value="6-PGluconate_DH-like_C_sf"/>
</dbReference>
<dbReference type="InterPro" id="IPR003710">
    <property type="entry name" value="ApbA"/>
</dbReference>
<comment type="similarity">
    <text evidence="1 4">Belongs to the ketopantoate reductase family.</text>
</comment>
<keyword evidence="8" id="KW-1185">Reference proteome</keyword>
<accession>A0ABY4CNM6</accession>
<keyword evidence="2 4" id="KW-0521">NADP</keyword>
<dbReference type="Pfam" id="PF08546">
    <property type="entry name" value="ApbA_C"/>
    <property type="match status" value="1"/>
</dbReference>
<evidence type="ECO:0000313" key="8">
    <source>
        <dbReference type="Proteomes" id="UP000830167"/>
    </source>
</evidence>
<dbReference type="EC" id="1.1.1.169" evidence="4"/>
<feature type="domain" description="Ketopantoate reductase C-terminal" evidence="6">
    <location>
        <begin position="177"/>
        <end position="299"/>
    </location>
</feature>
<dbReference type="Gene3D" id="3.40.50.720">
    <property type="entry name" value="NAD(P)-binding Rossmann-like Domain"/>
    <property type="match status" value="1"/>
</dbReference>
<dbReference type="InterPro" id="IPR013332">
    <property type="entry name" value="KPR_N"/>
</dbReference>
<evidence type="ECO:0000256" key="1">
    <source>
        <dbReference type="ARBA" id="ARBA00007870"/>
    </source>
</evidence>
<dbReference type="SUPFAM" id="SSF51735">
    <property type="entry name" value="NAD(P)-binding Rossmann-fold domains"/>
    <property type="match status" value="1"/>
</dbReference>
<evidence type="ECO:0000256" key="4">
    <source>
        <dbReference type="RuleBase" id="RU362068"/>
    </source>
</evidence>
<dbReference type="InterPro" id="IPR013328">
    <property type="entry name" value="6PGD_dom2"/>
</dbReference>
<comment type="pathway">
    <text evidence="4">Cofactor biosynthesis; (R)-pantothenate biosynthesis; (R)-pantoate from 3-methyl-2-oxobutanoate: step 2/2.</text>
</comment>
<dbReference type="SUPFAM" id="SSF48179">
    <property type="entry name" value="6-phosphogluconate dehydrogenase C-terminal domain-like"/>
    <property type="match status" value="1"/>
</dbReference>
<evidence type="ECO:0000259" key="6">
    <source>
        <dbReference type="Pfam" id="PF08546"/>
    </source>
</evidence>
<keyword evidence="3 4" id="KW-0560">Oxidoreductase</keyword>
<feature type="domain" description="Ketopantoate reductase N-terminal" evidence="5">
    <location>
        <begin position="3"/>
        <end position="151"/>
    </location>
</feature>
<evidence type="ECO:0000256" key="3">
    <source>
        <dbReference type="ARBA" id="ARBA00023002"/>
    </source>
</evidence>
<name>A0ABY4CNM6_9BACL</name>
<comment type="catalytic activity">
    <reaction evidence="4">
        <text>(R)-pantoate + NADP(+) = 2-dehydropantoate + NADPH + H(+)</text>
        <dbReference type="Rhea" id="RHEA:16233"/>
        <dbReference type="ChEBI" id="CHEBI:11561"/>
        <dbReference type="ChEBI" id="CHEBI:15378"/>
        <dbReference type="ChEBI" id="CHEBI:15980"/>
        <dbReference type="ChEBI" id="CHEBI:57783"/>
        <dbReference type="ChEBI" id="CHEBI:58349"/>
        <dbReference type="EC" id="1.1.1.169"/>
    </reaction>
</comment>
<evidence type="ECO:0000256" key="2">
    <source>
        <dbReference type="ARBA" id="ARBA00022857"/>
    </source>
</evidence>
<dbReference type="Gene3D" id="1.10.1040.10">
    <property type="entry name" value="N-(1-d-carboxylethyl)-l-norvaline Dehydrogenase, domain 2"/>
    <property type="match status" value="1"/>
</dbReference>
<dbReference type="PANTHER" id="PTHR21708">
    <property type="entry name" value="PROBABLE 2-DEHYDROPANTOATE 2-REDUCTASE"/>
    <property type="match status" value="1"/>
</dbReference>
<dbReference type="EMBL" id="CP089291">
    <property type="protein sequence ID" value="UOF89460.1"/>
    <property type="molecule type" value="Genomic_DNA"/>
</dbReference>
<proteinExistence type="inferred from homology"/>
<dbReference type="InterPro" id="IPR013752">
    <property type="entry name" value="KPA_reductase"/>
</dbReference>
<dbReference type="PANTHER" id="PTHR21708:SF26">
    <property type="entry name" value="2-DEHYDROPANTOATE 2-REDUCTASE"/>
    <property type="match status" value="1"/>
</dbReference>
<evidence type="ECO:0000259" key="5">
    <source>
        <dbReference type="Pfam" id="PF02558"/>
    </source>
</evidence>
<dbReference type="NCBIfam" id="TIGR00745">
    <property type="entry name" value="apbA_panE"/>
    <property type="match status" value="1"/>
</dbReference>
<sequence>MNITVVGAGAVGGYFGGRLAEAGANVTFLVREKRALQLEQTGLQIESPFGNVVLHPVIATDVTAIEHCDLILLSVKNYHLSSVLETICPLIQKGAKVLPLLNGVEHFEMLQHAFGKDTVLGGLCHIIATLDQDGKIIHTNQIHSMTFGPIEPQQTTFCQEFYALAKKANFDISFKENIWHSIWHKYVFITAFSGITTASRLSIDGVVGCDATRCVLQRSLEEMCSLAAKYGGQQAEDYVTKTLLMLEKMAEGTTSSMHQDFRKGLELEVESLQGAAVRLAHKASLQVPVIETLYGLIKPFEKGNCC</sequence>
<keyword evidence="4" id="KW-0566">Pantothenate biosynthesis</keyword>
<comment type="function">
    <text evidence="4">Catalyzes the NADPH-dependent reduction of ketopantoate into pantoic acid.</text>
</comment>
<dbReference type="InterPro" id="IPR036291">
    <property type="entry name" value="NAD(P)-bd_dom_sf"/>
</dbReference>
<dbReference type="Pfam" id="PF02558">
    <property type="entry name" value="ApbA"/>
    <property type="match status" value="1"/>
</dbReference>
<protein>
    <recommendedName>
        <fullName evidence="4">2-dehydropantoate 2-reductase</fullName>
        <ecNumber evidence="4">1.1.1.169</ecNumber>
    </recommendedName>
    <alternativeName>
        <fullName evidence="4">Ketopantoate reductase</fullName>
    </alternativeName>
</protein>
<evidence type="ECO:0000313" key="7">
    <source>
        <dbReference type="EMBL" id="UOF89460.1"/>
    </source>
</evidence>
<organism evidence="7 8">
    <name type="scientific">Fodinisporobacter ferrooxydans</name>
    <dbReference type="NCBI Taxonomy" id="2901836"/>
    <lineage>
        <taxon>Bacteria</taxon>
        <taxon>Bacillati</taxon>
        <taxon>Bacillota</taxon>
        <taxon>Bacilli</taxon>
        <taxon>Bacillales</taxon>
        <taxon>Alicyclobacillaceae</taxon>
        <taxon>Fodinisporobacter</taxon>
    </lineage>
</organism>
<reference evidence="7" key="1">
    <citation type="submission" date="2021-12" db="EMBL/GenBank/DDBJ databases">
        <title>Alicyclobacillaceae gen. nov., sp. nov., isolated from chalcocite enrichment system.</title>
        <authorList>
            <person name="Jiang Z."/>
        </authorList>
    </citation>
    <scope>NUCLEOTIDE SEQUENCE</scope>
    <source>
        <strain evidence="7">MYW30-H2</strain>
    </source>
</reference>
<gene>
    <name evidence="7" type="ORF">LSG31_16405</name>
</gene>